<evidence type="ECO:0000256" key="2">
    <source>
        <dbReference type="ARBA" id="ARBA00022801"/>
    </source>
</evidence>
<keyword evidence="2" id="KW-0378">Hydrolase</keyword>
<evidence type="ECO:0000313" key="5">
    <source>
        <dbReference type="Proteomes" id="UP000636709"/>
    </source>
</evidence>
<dbReference type="PANTHER" id="PTHR46020:SF15">
    <property type="entry name" value="SGNH HYDROLASE-TYPE ESTERASE DOMAIN-CONTAINING PROTEIN"/>
    <property type="match status" value="1"/>
</dbReference>
<dbReference type="SUPFAM" id="SSF52266">
    <property type="entry name" value="SGNH hydrolase"/>
    <property type="match status" value="1"/>
</dbReference>
<dbReference type="InterPro" id="IPR036514">
    <property type="entry name" value="SGNH_hydro_sf"/>
</dbReference>
<protein>
    <recommendedName>
        <fullName evidence="6">GDSL esterase/lipase</fullName>
    </recommendedName>
</protein>
<proteinExistence type="inferred from homology"/>
<evidence type="ECO:0000256" key="1">
    <source>
        <dbReference type="ARBA" id="ARBA00008668"/>
    </source>
</evidence>
<sequence length="285" mass="31275">MLFVFGDAFVDAGNRPPTSQATATASATGRFSDGLVQSDYLARMLGYDESPPAYRLVPADEVDPSGVNFAMSGAGVAPSAAGETPLATQIDQFRRLVRHGIVDDDDLDNSVALIGLSGIHDYSGLSIVSSDDEDVTEKMANGVKRLLDLGVSKILVNTAPPMGCHPYRTWLSNYRQCDSQVDRISSIHNEALKKRMDGWEDVLILDVDPIFRDLVQSMGYAPCCDATSKPEGYCGQQDAQGNALYTVCRNPEDFFYWDYVHPSQAGWHASMDRLQRPIMDFLGIY</sequence>
<accession>A0A835BSF1</accession>
<dbReference type="Proteomes" id="UP000636709">
    <property type="component" value="Unassembled WGS sequence"/>
</dbReference>
<dbReference type="EMBL" id="JACEFO010001764">
    <property type="protein sequence ID" value="KAF8706972.1"/>
    <property type="molecule type" value="Genomic_DNA"/>
</dbReference>
<dbReference type="OrthoDB" id="671228at2759"/>
<evidence type="ECO:0000256" key="3">
    <source>
        <dbReference type="ARBA" id="ARBA00023098"/>
    </source>
</evidence>
<dbReference type="Pfam" id="PF00657">
    <property type="entry name" value="Lipase_GDSL"/>
    <property type="match status" value="1"/>
</dbReference>
<reference evidence="4" key="1">
    <citation type="submission" date="2020-07" db="EMBL/GenBank/DDBJ databases">
        <title>Genome sequence and genetic diversity analysis of an under-domesticated orphan crop, white fonio (Digitaria exilis).</title>
        <authorList>
            <person name="Bennetzen J.L."/>
            <person name="Chen S."/>
            <person name="Ma X."/>
            <person name="Wang X."/>
            <person name="Yssel A.E.J."/>
            <person name="Chaluvadi S.R."/>
            <person name="Johnson M."/>
            <person name="Gangashetty P."/>
            <person name="Hamidou F."/>
            <person name="Sanogo M.D."/>
            <person name="Zwaenepoel A."/>
            <person name="Wallace J."/>
            <person name="Van De Peer Y."/>
            <person name="Van Deynze A."/>
        </authorList>
    </citation>
    <scope>NUCLEOTIDE SEQUENCE</scope>
    <source>
        <tissue evidence="4">Leaves</tissue>
    </source>
</reference>
<evidence type="ECO:0008006" key="6">
    <source>
        <dbReference type="Google" id="ProtNLM"/>
    </source>
</evidence>
<dbReference type="AlphaFoldDB" id="A0A835BSF1"/>
<dbReference type="GO" id="GO:0016788">
    <property type="term" value="F:hydrolase activity, acting on ester bonds"/>
    <property type="evidence" value="ECO:0007669"/>
    <property type="project" value="InterPro"/>
</dbReference>
<evidence type="ECO:0000313" key="4">
    <source>
        <dbReference type="EMBL" id="KAF8706972.1"/>
    </source>
</evidence>
<keyword evidence="3" id="KW-0443">Lipid metabolism</keyword>
<gene>
    <name evidence="4" type="ORF">HU200_030497</name>
</gene>
<comment type="caution">
    <text evidence="4">The sequence shown here is derived from an EMBL/GenBank/DDBJ whole genome shotgun (WGS) entry which is preliminary data.</text>
</comment>
<keyword evidence="5" id="KW-1185">Reference proteome</keyword>
<comment type="similarity">
    <text evidence="1">Belongs to the 'GDSL' lipolytic enzyme family.</text>
</comment>
<name>A0A835BSF1_9POAL</name>
<organism evidence="4 5">
    <name type="scientific">Digitaria exilis</name>
    <dbReference type="NCBI Taxonomy" id="1010633"/>
    <lineage>
        <taxon>Eukaryota</taxon>
        <taxon>Viridiplantae</taxon>
        <taxon>Streptophyta</taxon>
        <taxon>Embryophyta</taxon>
        <taxon>Tracheophyta</taxon>
        <taxon>Spermatophyta</taxon>
        <taxon>Magnoliopsida</taxon>
        <taxon>Liliopsida</taxon>
        <taxon>Poales</taxon>
        <taxon>Poaceae</taxon>
        <taxon>PACMAD clade</taxon>
        <taxon>Panicoideae</taxon>
        <taxon>Panicodae</taxon>
        <taxon>Paniceae</taxon>
        <taxon>Anthephorinae</taxon>
        <taxon>Digitaria</taxon>
    </lineage>
</organism>
<dbReference type="PANTHER" id="PTHR46020">
    <property type="entry name" value="OSJNBB0059K02.9 PROTEIN"/>
    <property type="match status" value="1"/>
</dbReference>
<dbReference type="InterPro" id="IPR001087">
    <property type="entry name" value="GDSL"/>
</dbReference>
<dbReference type="Gene3D" id="3.40.50.1110">
    <property type="entry name" value="SGNH hydrolase"/>
    <property type="match status" value="1"/>
</dbReference>
<dbReference type="GO" id="GO:0006629">
    <property type="term" value="P:lipid metabolic process"/>
    <property type="evidence" value="ECO:0007669"/>
    <property type="project" value="UniProtKB-KW"/>
</dbReference>